<reference evidence="1" key="1">
    <citation type="submission" date="2023-08" db="EMBL/GenBank/DDBJ databases">
        <title>Black Yeasts Isolated from many extreme environments.</title>
        <authorList>
            <person name="Coleine C."/>
            <person name="Stajich J.E."/>
            <person name="Selbmann L."/>
        </authorList>
    </citation>
    <scope>NUCLEOTIDE SEQUENCE</scope>
    <source>
        <strain evidence="1">CCFEE 5810</strain>
    </source>
</reference>
<organism evidence="1 2">
    <name type="scientific">Elasticomyces elasticus</name>
    <dbReference type="NCBI Taxonomy" id="574655"/>
    <lineage>
        <taxon>Eukaryota</taxon>
        <taxon>Fungi</taxon>
        <taxon>Dikarya</taxon>
        <taxon>Ascomycota</taxon>
        <taxon>Pezizomycotina</taxon>
        <taxon>Dothideomycetes</taxon>
        <taxon>Dothideomycetidae</taxon>
        <taxon>Mycosphaerellales</taxon>
        <taxon>Teratosphaeriaceae</taxon>
        <taxon>Elasticomyces</taxon>
    </lineage>
</organism>
<gene>
    <name evidence="1" type="ORF">LTR97_001088</name>
</gene>
<accession>A0AAN7WQ52</accession>
<dbReference type="AlphaFoldDB" id="A0AAN7WQ52"/>
<dbReference type="EMBL" id="JAVRQU010000002">
    <property type="protein sequence ID" value="KAK5706102.1"/>
    <property type="molecule type" value="Genomic_DNA"/>
</dbReference>
<evidence type="ECO:0000313" key="1">
    <source>
        <dbReference type="EMBL" id="KAK5706102.1"/>
    </source>
</evidence>
<name>A0AAN7WQ52_9PEZI</name>
<dbReference type="Proteomes" id="UP001310594">
    <property type="component" value="Unassembled WGS sequence"/>
</dbReference>
<proteinExistence type="predicted"/>
<sequence length="199" mass="22645">MTDDLHEDADLANTQQAVVTPTTRFDGTATSALFGLPTELRIIIYEFTLLQNGIMISVDAHWRVPAFLQVSWRTRDEASSVYYKGNGFVHHITDCNADLMQRWVGRYCNLGLNDIKNDMSFGGEPDWKNLMRWCQGLCDGEAGMSVDGGDETDEMESVIETANDIAMQFRHADRTWEECKPVLMALRRTVGKFEPQWLE</sequence>
<protein>
    <submittedName>
        <fullName evidence="1">Uncharacterized protein</fullName>
    </submittedName>
</protein>
<comment type="caution">
    <text evidence="1">The sequence shown here is derived from an EMBL/GenBank/DDBJ whole genome shotgun (WGS) entry which is preliminary data.</text>
</comment>
<evidence type="ECO:0000313" key="2">
    <source>
        <dbReference type="Proteomes" id="UP001310594"/>
    </source>
</evidence>